<dbReference type="RefSeq" id="WP_087129512.1">
    <property type="nucleotide sequence ID" value="NZ_FUKO01000002.1"/>
</dbReference>
<keyword evidence="1" id="KW-0732">Signal</keyword>
<keyword evidence="3" id="KW-1185">Reference proteome</keyword>
<dbReference type="OrthoDB" id="5084034at2"/>
<dbReference type="NCBIfam" id="TIGR03816">
    <property type="entry name" value="tadE_like_DECH"/>
    <property type="match status" value="1"/>
</dbReference>
<protein>
    <submittedName>
        <fullName evidence="2">Membrane-spanning protein</fullName>
    </submittedName>
</protein>
<accession>A0A1R4I7K0</accession>
<dbReference type="InterPro" id="IPR021202">
    <property type="entry name" value="Rv3654c-like"/>
</dbReference>
<dbReference type="Proteomes" id="UP000196320">
    <property type="component" value="Unassembled WGS sequence"/>
</dbReference>
<sequence>MAGTALAAGVLTVAATLSLGLAAVGGATVTAQRAAGAADAAALAAADAASGAITTGEDPCVLAERVAAASGATLSACAIRGLTADVEVRAAYAGLVAVSRSRAGPPEQS</sequence>
<reference evidence="2 3" key="1">
    <citation type="submission" date="2017-02" db="EMBL/GenBank/DDBJ databases">
        <authorList>
            <person name="Peterson S.W."/>
        </authorList>
    </citation>
    <scope>NUCLEOTIDE SEQUENCE [LARGE SCALE GENOMIC DNA]</scope>
    <source>
        <strain evidence="2 3">B Mb 05.01</strain>
    </source>
</reference>
<proteinExistence type="predicted"/>
<evidence type="ECO:0000313" key="2">
    <source>
        <dbReference type="EMBL" id="SJN15812.1"/>
    </source>
</evidence>
<feature type="chain" id="PRO_5039191610" evidence="1">
    <location>
        <begin position="23"/>
        <end position="109"/>
    </location>
</feature>
<dbReference type="AlphaFoldDB" id="A0A1R4I7K0"/>
<organism evidence="2 3">
    <name type="scientific">Microbacterium esteraromaticum</name>
    <dbReference type="NCBI Taxonomy" id="57043"/>
    <lineage>
        <taxon>Bacteria</taxon>
        <taxon>Bacillati</taxon>
        <taxon>Actinomycetota</taxon>
        <taxon>Actinomycetes</taxon>
        <taxon>Micrococcales</taxon>
        <taxon>Microbacteriaceae</taxon>
        <taxon>Microbacterium</taxon>
    </lineage>
</organism>
<feature type="signal peptide" evidence="1">
    <location>
        <begin position="1"/>
        <end position="22"/>
    </location>
</feature>
<evidence type="ECO:0000313" key="3">
    <source>
        <dbReference type="Proteomes" id="UP000196320"/>
    </source>
</evidence>
<name>A0A1R4I7K0_9MICO</name>
<gene>
    <name evidence="2" type="ORF">FM104_00585</name>
</gene>
<evidence type="ECO:0000256" key="1">
    <source>
        <dbReference type="SAM" id="SignalP"/>
    </source>
</evidence>
<dbReference type="EMBL" id="FUKO01000002">
    <property type="protein sequence ID" value="SJN15812.1"/>
    <property type="molecule type" value="Genomic_DNA"/>
</dbReference>